<dbReference type="Proteomes" id="UP000256690">
    <property type="component" value="Unassembled WGS sequence"/>
</dbReference>
<dbReference type="RefSeq" id="XP_026606852.1">
    <property type="nucleotide sequence ID" value="XM_026743689.1"/>
</dbReference>
<evidence type="ECO:0000256" key="1">
    <source>
        <dbReference type="SAM" id="SignalP"/>
    </source>
</evidence>
<protein>
    <submittedName>
        <fullName evidence="2">Uncharacterized protein</fullName>
    </submittedName>
</protein>
<dbReference type="GeneID" id="38112043"/>
<gene>
    <name evidence="2" type="ORF">DSM5745_01673</name>
</gene>
<accession>A0A3D8SVT3</accession>
<feature type="signal peptide" evidence="1">
    <location>
        <begin position="1"/>
        <end position="18"/>
    </location>
</feature>
<evidence type="ECO:0000313" key="3">
    <source>
        <dbReference type="Proteomes" id="UP000256690"/>
    </source>
</evidence>
<feature type="chain" id="PRO_5017547152" evidence="1">
    <location>
        <begin position="19"/>
        <end position="164"/>
    </location>
</feature>
<dbReference type="EMBL" id="PVWQ01000002">
    <property type="protein sequence ID" value="RDW89898.1"/>
    <property type="molecule type" value="Genomic_DNA"/>
</dbReference>
<dbReference type="OrthoDB" id="4387630at2759"/>
<dbReference type="AlphaFoldDB" id="A0A3D8SVT3"/>
<reference evidence="2 3" key="1">
    <citation type="journal article" date="2018" name="IMA Fungus">
        <title>IMA Genome-F 9: Draft genome sequence of Annulohypoxylon stygium, Aspergillus mulundensis, Berkeleyomyces basicola (syn. Thielaviopsis basicola), Ceratocystis smalleyi, two Cercospora beticola strains, Coleophoma cylindrospora, Fusarium fracticaudum, Phialophora cf. hyalina, and Morchella septimelata.</title>
        <authorList>
            <person name="Wingfield B.D."/>
            <person name="Bills G.F."/>
            <person name="Dong Y."/>
            <person name="Huang W."/>
            <person name="Nel W.J."/>
            <person name="Swalarsk-Parry B.S."/>
            <person name="Vaghefi N."/>
            <person name="Wilken P.M."/>
            <person name="An Z."/>
            <person name="de Beer Z.W."/>
            <person name="De Vos L."/>
            <person name="Chen L."/>
            <person name="Duong T.A."/>
            <person name="Gao Y."/>
            <person name="Hammerbacher A."/>
            <person name="Kikkert J.R."/>
            <person name="Li Y."/>
            <person name="Li H."/>
            <person name="Li K."/>
            <person name="Li Q."/>
            <person name="Liu X."/>
            <person name="Ma X."/>
            <person name="Naidoo K."/>
            <person name="Pethybridge S.J."/>
            <person name="Sun J."/>
            <person name="Steenkamp E.T."/>
            <person name="van der Nest M.A."/>
            <person name="van Wyk S."/>
            <person name="Wingfield M.J."/>
            <person name="Xiong C."/>
            <person name="Yue Q."/>
            <person name="Zhang X."/>
        </authorList>
    </citation>
    <scope>NUCLEOTIDE SEQUENCE [LARGE SCALE GENOMIC DNA]</scope>
    <source>
        <strain evidence="2 3">DSM 5745</strain>
    </source>
</reference>
<comment type="caution">
    <text evidence="2">The sequence shown here is derived from an EMBL/GenBank/DDBJ whole genome shotgun (WGS) entry which is preliminary data.</text>
</comment>
<keyword evidence="3" id="KW-1185">Reference proteome</keyword>
<evidence type="ECO:0000313" key="2">
    <source>
        <dbReference type="EMBL" id="RDW89898.1"/>
    </source>
</evidence>
<keyword evidence="1" id="KW-0732">Signal</keyword>
<organism evidence="2 3">
    <name type="scientific">Aspergillus mulundensis</name>
    <dbReference type="NCBI Taxonomy" id="1810919"/>
    <lineage>
        <taxon>Eukaryota</taxon>
        <taxon>Fungi</taxon>
        <taxon>Dikarya</taxon>
        <taxon>Ascomycota</taxon>
        <taxon>Pezizomycotina</taxon>
        <taxon>Eurotiomycetes</taxon>
        <taxon>Eurotiomycetidae</taxon>
        <taxon>Eurotiales</taxon>
        <taxon>Aspergillaceae</taxon>
        <taxon>Aspergillus</taxon>
        <taxon>Aspergillus subgen. Nidulantes</taxon>
    </lineage>
</organism>
<sequence length="164" mass="16898">MFTKSLIALCAMASTAMAVSNTINFVYSASSFSGIQGSGNSYSEGFNLIDGDGNVLYNSDYPDGYAPCMDGSNNIKITSDCWSGTYTFRCTSAFDGSPESCSVVDADGNETAGEADESLSFTGISAGIDGTCGGVITTDSDAACSADSTFTIEGRYRGDYDASA</sequence>
<name>A0A3D8SVT3_9EURO</name>
<proteinExistence type="predicted"/>